<dbReference type="HOGENOM" id="CLU_1255216_0_0_12"/>
<dbReference type="KEGG" id="slr:L21SP2_1271"/>
<dbReference type="RefSeq" id="WP_024267596.1">
    <property type="nucleotide sequence ID" value="NC_023035.1"/>
</dbReference>
<name>V5WFS3_9SPIO</name>
<keyword evidence="2" id="KW-1185">Reference proteome</keyword>
<dbReference type="OrthoDB" id="370363at2"/>
<gene>
    <name evidence="1" type="ORF">L21SP2_1271</name>
</gene>
<dbReference type="EMBL" id="CP006939">
    <property type="protein sequence ID" value="AHC14672.1"/>
    <property type="molecule type" value="Genomic_DNA"/>
</dbReference>
<reference evidence="1 2" key="1">
    <citation type="journal article" date="2015" name="Stand. Genomic Sci.">
        <title>Complete genome sequence and description of Salinispira pacifica gen. nov., sp. nov., a novel spirochaete isolated form a hypersaline microbial mat.</title>
        <authorList>
            <person name="Ben Hania W."/>
            <person name="Joseph M."/>
            <person name="Schumann P."/>
            <person name="Bunk B."/>
            <person name="Fiebig A."/>
            <person name="Sproer C."/>
            <person name="Klenk H.P."/>
            <person name="Fardeau M.L."/>
            <person name="Spring S."/>
        </authorList>
    </citation>
    <scope>NUCLEOTIDE SEQUENCE [LARGE SCALE GENOMIC DNA]</scope>
    <source>
        <strain evidence="1 2">L21-RPul-D2</strain>
    </source>
</reference>
<proteinExistence type="predicted"/>
<dbReference type="Proteomes" id="UP000018680">
    <property type="component" value="Chromosome"/>
</dbReference>
<dbReference type="AlphaFoldDB" id="V5WFS3"/>
<protein>
    <submittedName>
        <fullName evidence="1">Uncharacterized protein</fullName>
    </submittedName>
</protein>
<evidence type="ECO:0000313" key="2">
    <source>
        <dbReference type="Proteomes" id="UP000018680"/>
    </source>
</evidence>
<accession>V5WFS3</accession>
<organism evidence="1 2">
    <name type="scientific">Salinispira pacifica</name>
    <dbReference type="NCBI Taxonomy" id="1307761"/>
    <lineage>
        <taxon>Bacteria</taxon>
        <taxon>Pseudomonadati</taxon>
        <taxon>Spirochaetota</taxon>
        <taxon>Spirochaetia</taxon>
        <taxon>Spirochaetales</taxon>
        <taxon>Spirochaetaceae</taxon>
        <taxon>Salinispira</taxon>
    </lineage>
</organism>
<sequence length="220" mass="25152">MIRISGILILIRLLIIVSPVSGQAIDPGELNRITVSNSTGFQLRYLFYSPTDSKNWGPDLLSQDGGLVDGGRLRFYIHYPGLESSFSFLAVDEDFDMYRIDRFPVSNGREAYLDIRLENYLGPGKEMEFRELVLTNNSRTDIWYLFLSPSDSITWGVDILDDESVFIAGDSRRLIFPAVGEFTPYDLLAIDQENSALYARLRLNEDSDTWNVEISEEDRR</sequence>
<evidence type="ECO:0000313" key="1">
    <source>
        <dbReference type="EMBL" id="AHC14672.1"/>
    </source>
</evidence>